<comment type="caution">
    <text evidence="2">The sequence shown here is derived from an EMBL/GenBank/DDBJ whole genome shotgun (WGS) entry which is preliminary data.</text>
</comment>
<evidence type="ECO:0000313" key="2">
    <source>
        <dbReference type="EMBL" id="GGM35445.1"/>
    </source>
</evidence>
<protein>
    <submittedName>
        <fullName evidence="2">Uncharacterized protein</fullName>
    </submittedName>
</protein>
<evidence type="ECO:0000256" key="1">
    <source>
        <dbReference type="SAM" id="MobiDB-lite"/>
    </source>
</evidence>
<feature type="region of interest" description="Disordered" evidence="1">
    <location>
        <begin position="1"/>
        <end position="25"/>
    </location>
</feature>
<name>A0A830FUK2_HALAR</name>
<dbReference type="EMBL" id="BMON01000002">
    <property type="protein sequence ID" value="GGM35445.1"/>
    <property type="molecule type" value="Genomic_DNA"/>
</dbReference>
<dbReference type="Proteomes" id="UP000656367">
    <property type="component" value="Unassembled WGS sequence"/>
</dbReference>
<sequence length="75" mass="8086">MRGSRALSHPGGRTIGRSGGPAEPTATCVLKDINTTARVPTSGTTDRKHMCGHIHDSPVRPEFVYERLNTGPLVY</sequence>
<accession>A0A830FUK2</accession>
<reference evidence="2" key="1">
    <citation type="journal article" date="2014" name="Int. J. Syst. Evol. Microbiol.">
        <title>Complete genome sequence of Corynebacterium casei LMG S-19264T (=DSM 44701T), isolated from a smear-ripened cheese.</title>
        <authorList>
            <consortium name="US DOE Joint Genome Institute (JGI-PGF)"/>
            <person name="Walter F."/>
            <person name="Albersmeier A."/>
            <person name="Kalinowski J."/>
            <person name="Ruckert C."/>
        </authorList>
    </citation>
    <scope>NUCLEOTIDE SEQUENCE</scope>
    <source>
        <strain evidence="2">JCM 15759</strain>
    </source>
</reference>
<dbReference type="AlphaFoldDB" id="A0A830FUK2"/>
<reference evidence="2" key="2">
    <citation type="submission" date="2020-09" db="EMBL/GenBank/DDBJ databases">
        <authorList>
            <person name="Sun Q."/>
            <person name="Ohkuma M."/>
        </authorList>
    </citation>
    <scope>NUCLEOTIDE SEQUENCE</scope>
    <source>
        <strain evidence="2">JCM 15759</strain>
    </source>
</reference>
<proteinExistence type="predicted"/>
<organism evidence="2 3">
    <name type="scientific">Haloarcula argentinensis</name>
    <dbReference type="NCBI Taxonomy" id="43776"/>
    <lineage>
        <taxon>Archaea</taxon>
        <taxon>Methanobacteriati</taxon>
        <taxon>Methanobacteriota</taxon>
        <taxon>Stenosarchaea group</taxon>
        <taxon>Halobacteria</taxon>
        <taxon>Halobacteriales</taxon>
        <taxon>Haloarculaceae</taxon>
        <taxon>Haloarcula</taxon>
    </lineage>
</organism>
<evidence type="ECO:0000313" key="3">
    <source>
        <dbReference type="Proteomes" id="UP000656367"/>
    </source>
</evidence>
<gene>
    <name evidence="2" type="ORF">GCM10009006_15950</name>
</gene>